<dbReference type="SMART" id="SM00837">
    <property type="entry name" value="DPBB_1"/>
    <property type="match status" value="1"/>
</dbReference>
<dbReference type="Pfam" id="PF03330">
    <property type="entry name" value="DPBB_1"/>
    <property type="match status" value="1"/>
</dbReference>
<name>A0AA39VAA4_ACESA</name>
<dbReference type="Gene3D" id="2.40.40.10">
    <property type="entry name" value="RlpA-like domain"/>
    <property type="match status" value="1"/>
</dbReference>
<keyword evidence="3" id="KW-1185">Reference proteome</keyword>
<dbReference type="PANTHER" id="PTHR47295:SF10">
    <property type="entry name" value="EG45-LIKE DOMAIN CONTAINING PROTEIN"/>
    <property type="match status" value="1"/>
</dbReference>
<reference evidence="2" key="1">
    <citation type="journal article" date="2022" name="Plant J.">
        <title>Strategies of tolerance reflected in two North American maple genomes.</title>
        <authorList>
            <person name="McEvoy S.L."/>
            <person name="Sezen U.U."/>
            <person name="Trouern-Trend A."/>
            <person name="McMahon S.M."/>
            <person name="Schaberg P.G."/>
            <person name="Yang J."/>
            <person name="Wegrzyn J.L."/>
            <person name="Swenson N.G."/>
        </authorList>
    </citation>
    <scope>NUCLEOTIDE SEQUENCE</scope>
    <source>
        <strain evidence="2">NS2018</strain>
    </source>
</reference>
<dbReference type="CDD" id="cd22269">
    <property type="entry name" value="DPBB_EG45-like"/>
    <property type="match status" value="1"/>
</dbReference>
<dbReference type="InterPro" id="IPR044206">
    <property type="entry name" value="EGC1/2"/>
</dbReference>
<dbReference type="SUPFAM" id="SSF50685">
    <property type="entry name" value="Barwin-like endoglucanases"/>
    <property type="match status" value="1"/>
</dbReference>
<comment type="caution">
    <text evidence="2">The sequence shown here is derived from an EMBL/GenBank/DDBJ whole genome shotgun (WGS) entry which is preliminary data.</text>
</comment>
<dbReference type="PANTHER" id="PTHR47295">
    <property type="entry name" value="EG45-LIKE DOMAIN CONTAINING PROTEIN 1-RELATED"/>
    <property type="match status" value="1"/>
</dbReference>
<sequence>MIAAASYAIWNNGAVCNKSYRIKCTGATNQGIPQPCKGGTVVVKIVDLCPSGCQGTIDLSKEAFSMIANPDAGKIKIEYNPRDATPFLEHTQIFIDNLCKTGKLEGFKYTYWDTSIRSKNSEFVLEQHVKFMLEHLNQPQNMSKTIMDKCLAVSALQGFLDCTNKMVAEDIL</sequence>
<reference evidence="2" key="2">
    <citation type="submission" date="2023-06" db="EMBL/GenBank/DDBJ databases">
        <authorList>
            <person name="Swenson N.G."/>
            <person name="Wegrzyn J.L."/>
            <person name="Mcevoy S.L."/>
        </authorList>
    </citation>
    <scope>NUCLEOTIDE SEQUENCE</scope>
    <source>
        <strain evidence="2">NS2018</strain>
        <tissue evidence="2">Leaf</tissue>
    </source>
</reference>
<dbReference type="InterPro" id="IPR036908">
    <property type="entry name" value="RlpA-like_sf"/>
</dbReference>
<dbReference type="AlphaFoldDB" id="A0AA39VAA4"/>
<dbReference type="InterPro" id="IPR009009">
    <property type="entry name" value="RlpA-like_DPBB"/>
</dbReference>
<dbReference type="PROSITE" id="PS50842">
    <property type="entry name" value="EXPANSIN_EG45"/>
    <property type="match status" value="1"/>
</dbReference>
<dbReference type="Proteomes" id="UP001168877">
    <property type="component" value="Unassembled WGS sequence"/>
</dbReference>
<evidence type="ECO:0000313" key="3">
    <source>
        <dbReference type="Proteomes" id="UP001168877"/>
    </source>
</evidence>
<evidence type="ECO:0000259" key="1">
    <source>
        <dbReference type="PROSITE" id="PS50842"/>
    </source>
</evidence>
<proteinExistence type="predicted"/>
<dbReference type="EMBL" id="JAUESC010000388">
    <property type="protein sequence ID" value="KAK0572756.1"/>
    <property type="molecule type" value="Genomic_DNA"/>
</dbReference>
<organism evidence="2 3">
    <name type="scientific">Acer saccharum</name>
    <name type="common">Sugar maple</name>
    <dbReference type="NCBI Taxonomy" id="4024"/>
    <lineage>
        <taxon>Eukaryota</taxon>
        <taxon>Viridiplantae</taxon>
        <taxon>Streptophyta</taxon>
        <taxon>Embryophyta</taxon>
        <taxon>Tracheophyta</taxon>
        <taxon>Spermatophyta</taxon>
        <taxon>Magnoliopsida</taxon>
        <taxon>eudicotyledons</taxon>
        <taxon>Gunneridae</taxon>
        <taxon>Pentapetalae</taxon>
        <taxon>rosids</taxon>
        <taxon>malvids</taxon>
        <taxon>Sapindales</taxon>
        <taxon>Sapindaceae</taxon>
        <taxon>Hippocastanoideae</taxon>
        <taxon>Acereae</taxon>
        <taxon>Acer</taxon>
    </lineage>
</organism>
<dbReference type="GO" id="GO:0048046">
    <property type="term" value="C:apoplast"/>
    <property type="evidence" value="ECO:0007669"/>
    <property type="project" value="InterPro"/>
</dbReference>
<evidence type="ECO:0000313" key="2">
    <source>
        <dbReference type="EMBL" id="KAK0572756.1"/>
    </source>
</evidence>
<accession>A0AA39VAA4</accession>
<dbReference type="GO" id="GO:0009627">
    <property type="term" value="P:systemic acquired resistance"/>
    <property type="evidence" value="ECO:0007669"/>
    <property type="project" value="InterPro"/>
</dbReference>
<dbReference type="InterPro" id="IPR007112">
    <property type="entry name" value="Expansin/allergen_DPBB_dom"/>
</dbReference>
<protein>
    <recommendedName>
        <fullName evidence="1">Expansin-like EG45 domain-containing protein</fullName>
    </recommendedName>
</protein>
<gene>
    <name evidence="2" type="ORF">LWI29_036779</name>
</gene>
<feature type="domain" description="Expansin-like EG45" evidence="1">
    <location>
        <begin position="1"/>
        <end position="79"/>
    </location>
</feature>